<reference evidence="1 2" key="1">
    <citation type="journal article" date="2015" name="BMC Genomics">
        <title>Genome mining reveals unlocked bioactive potential of marine Gram-negative bacteria.</title>
        <authorList>
            <person name="Machado H."/>
            <person name="Sonnenschein E.C."/>
            <person name="Melchiorsen J."/>
            <person name="Gram L."/>
        </authorList>
    </citation>
    <scope>NUCLEOTIDE SEQUENCE [LARGE SCALE GENOMIC DNA]</scope>
    <source>
        <strain evidence="1 2">S2471</strain>
    </source>
</reference>
<dbReference type="AlphaFoldDB" id="A0A0F4QPJ4"/>
<dbReference type="RefSeq" id="WP_046004631.1">
    <property type="nucleotide sequence ID" value="NZ_JXYA01000018.1"/>
</dbReference>
<keyword evidence="2" id="KW-1185">Reference proteome</keyword>
<evidence type="ECO:0000313" key="2">
    <source>
        <dbReference type="Proteomes" id="UP000033452"/>
    </source>
</evidence>
<sequence>MQVCFDLLIPKTCFGDDFPFQEELTFWGDESFSQDPPRYAWKEEVKFKKQTMPEHMLNYIPSEMNVSNWVYLSLESNALETWEKSVNEPYLDESPLMLKEMLEKLLPLLSEWVVIFELNCDQIDNVYQMNKSALLDKIDTALNWDNEPEGFLAWHKS</sequence>
<accession>A0A0F4QPJ4</accession>
<dbReference type="EMBL" id="JXYA01000018">
    <property type="protein sequence ID" value="KJZ09608.1"/>
    <property type="molecule type" value="Genomic_DNA"/>
</dbReference>
<protein>
    <submittedName>
        <fullName evidence="1">Uncharacterized protein</fullName>
    </submittedName>
</protein>
<comment type="caution">
    <text evidence="1">The sequence shown here is derived from an EMBL/GenBank/DDBJ whole genome shotgun (WGS) entry which is preliminary data.</text>
</comment>
<dbReference type="OrthoDB" id="6311115at2"/>
<gene>
    <name evidence="1" type="ORF">TW77_08905</name>
</gene>
<evidence type="ECO:0000313" key="1">
    <source>
        <dbReference type="EMBL" id="KJZ09608.1"/>
    </source>
</evidence>
<dbReference type="PATRIC" id="fig|43658.5.peg.1883"/>
<dbReference type="Proteomes" id="UP000033452">
    <property type="component" value="Unassembled WGS sequence"/>
</dbReference>
<name>A0A0F4QPJ4_9GAMM</name>
<organism evidence="1 2">
    <name type="scientific">Pseudoalteromonas rubra</name>
    <dbReference type="NCBI Taxonomy" id="43658"/>
    <lineage>
        <taxon>Bacteria</taxon>
        <taxon>Pseudomonadati</taxon>
        <taxon>Pseudomonadota</taxon>
        <taxon>Gammaproteobacteria</taxon>
        <taxon>Alteromonadales</taxon>
        <taxon>Pseudoalteromonadaceae</taxon>
        <taxon>Pseudoalteromonas</taxon>
    </lineage>
</organism>
<proteinExistence type="predicted"/>